<dbReference type="Gene3D" id="3.20.20.80">
    <property type="entry name" value="Glycosidases"/>
    <property type="match status" value="1"/>
</dbReference>
<dbReference type="GO" id="GO:0004565">
    <property type="term" value="F:beta-galactosidase activity"/>
    <property type="evidence" value="ECO:0007669"/>
    <property type="project" value="InterPro"/>
</dbReference>
<evidence type="ECO:0000259" key="6">
    <source>
        <dbReference type="Pfam" id="PF17992"/>
    </source>
</evidence>
<evidence type="ECO:0000313" key="7">
    <source>
        <dbReference type="EMBL" id="SDS76467.1"/>
    </source>
</evidence>
<dbReference type="InterPro" id="IPR013529">
    <property type="entry name" value="Glyco_hydro_42_N"/>
</dbReference>
<feature type="signal peptide" evidence="4">
    <location>
        <begin position="1"/>
        <end position="20"/>
    </location>
</feature>
<keyword evidence="8" id="KW-1185">Reference proteome</keyword>
<dbReference type="EMBL" id="LT629777">
    <property type="protein sequence ID" value="SDS76467.1"/>
    <property type="molecule type" value="Genomic_DNA"/>
</dbReference>
<dbReference type="Pfam" id="PF17992">
    <property type="entry name" value="Agarase_CBM"/>
    <property type="match status" value="1"/>
</dbReference>
<gene>
    <name evidence="7" type="ORF">SAMN05216598_2684</name>
</gene>
<accession>A0A1H1UVD9</accession>
<evidence type="ECO:0000256" key="1">
    <source>
        <dbReference type="ARBA" id="ARBA00022801"/>
    </source>
</evidence>
<dbReference type="Pfam" id="PF02449">
    <property type="entry name" value="Glyco_hydro_42"/>
    <property type="match status" value="1"/>
</dbReference>
<evidence type="ECO:0000256" key="4">
    <source>
        <dbReference type="SAM" id="SignalP"/>
    </source>
</evidence>
<dbReference type="GeneID" id="300207657"/>
<dbReference type="Proteomes" id="UP000199524">
    <property type="component" value="Chromosome I"/>
</dbReference>
<feature type="region of interest" description="Disordered" evidence="3">
    <location>
        <begin position="752"/>
        <end position="787"/>
    </location>
</feature>
<organism evidence="7 8">
    <name type="scientific">Pseudomonas asplenii</name>
    <dbReference type="NCBI Taxonomy" id="53407"/>
    <lineage>
        <taxon>Bacteria</taxon>
        <taxon>Pseudomonadati</taxon>
        <taxon>Pseudomonadota</taxon>
        <taxon>Gammaproteobacteria</taxon>
        <taxon>Pseudomonadales</taxon>
        <taxon>Pseudomonadaceae</taxon>
        <taxon>Pseudomonas</taxon>
    </lineage>
</organism>
<dbReference type="InterPro" id="IPR040669">
    <property type="entry name" value="Agarase_CBM"/>
</dbReference>
<feature type="domain" description="Glycoside hydrolase family 42 N-terminal" evidence="5">
    <location>
        <begin position="511"/>
        <end position="625"/>
    </location>
</feature>
<dbReference type="GO" id="GO:0009341">
    <property type="term" value="C:beta-galactosidase complex"/>
    <property type="evidence" value="ECO:0007669"/>
    <property type="project" value="InterPro"/>
</dbReference>
<evidence type="ECO:0000256" key="2">
    <source>
        <dbReference type="ARBA" id="ARBA00023295"/>
    </source>
</evidence>
<keyword evidence="2" id="KW-0326">Glycosidase</keyword>
<dbReference type="SUPFAM" id="SSF51445">
    <property type="entry name" value="(Trans)glycosidases"/>
    <property type="match status" value="1"/>
</dbReference>
<reference evidence="8" key="1">
    <citation type="submission" date="2016-10" db="EMBL/GenBank/DDBJ databases">
        <authorList>
            <person name="Varghese N."/>
            <person name="Submissions S."/>
        </authorList>
    </citation>
    <scope>NUCLEOTIDE SEQUENCE [LARGE SCALE GENOMIC DNA]</scope>
    <source>
        <strain evidence="8">ATCC 23835</strain>
    </source>
</reference>
<feature type="compositionally biased region" description="Basic and acidic residues" evidence="3">
    <location>
        <begin position="752"/>
        <end position="764"/>
    </location>
</feature>
<dbReference type="Gene3D" id="2.60.120.430">
    <property type="entry name" value="Galactose-binding lectin"/>
    <property type="match status" value="1"/>
</dbReference>
<dbReference type="RefSeq" id="WP_090205540.1">
    <property type="nucleotide sequence ID" value="NZ_LT629777.1"/>
</dbReference>
<dbReference type="GO" id="GO:0005975">
    <property type="term" value="P:carbohydrate metabolic process"/>
    <property type="evidence" value="ECO:0007669"/>
    <property type="project" value="InterPro"/>
</dbReference>
<feature type="chain" id="PRO_5009262574" evidence="4">
    <location>
        <begin position="21"/>
        <end position="787"/>
    </location>
</feature>
<evidence type="ECO:0000259" key="5">
    <source>
        <dbReference type="Pfam" id="PF02449"/>
    </source>
</evidence>
<keyword evidence="1" id="KW-0378">Hydrolase</keyword>
<evidence type="ECO:0000256" key="3">
    <source>
        <dbReference type="SAM" id="MobiDB-lite"/>
    </source>
</evidence>
<name>A0A1H1UVD9_9PSED</name>
<feature type="domain" description="Agarase CBM-like" evidence="6">
    <location>
        <begin position="70"/>
        <end position="181"/>
    </location>
</feature>
<sequence length="787" mass="86380">MIRRTLPTVFALLFAAPLLAAPAGQQTLFNFVRPADVVQVVTNGTDLPQSNAEQTAEGEVLRRVTFTPTTQPSLRLTPQSGAWDWSQSGVMSLRIQSAMDWALTLNVTIQSNDGKTLTSRVDLPAGPAQTLLVPLQAFSPLSQGMRAGPPMPLTVDGQRVLLASSVGDLDRKQVVSVTLSMDKPKVAQNILLERFGVQNGDDVIKAAYSSLVDGYGQSNRAKWPEKVSSDEQLKSAASREGQQLKGWLAERERSGLDKFGGWTKGPSFEASGFFRTEKQDGRWYLVTPEGHPFYSLGVNTVSAHDQQTYVEGREWMFGELPKDGEPLAAYYGKGDNSVALASNAGRAFSSGRWFDFYGANLQRTYGKPCAEPKEGEPKPPCVEGFDAKRWQTHTLDRLQAWGFNTLGNWSDSTLDLNERVPYTLPLSIVGDYSSISTGSDWWGGMPDPFDPRFAMATERAVAIAARDHRDDPWLVGYFADNELAWAGPGDDPKSRYALAYGTLRMTTDVAAKRAFLKQLRDKYRNQQGLSKAWGVDIPTWEQMEDPGFEAPLPNPEHPQIEADLQYFQKVFADTYFKTISDSLKWHAPNHLLLGGRFAISTPEAVASCAQYCDVLSFNFYTLQPQDGYDFDQLHTLDKPVLITEFNFGSRDRGPFWGGVTEVAREEDRGPAYANFLKQAVNEPSIVGVHWFQYLDQPATGRLLDGENGHFGLVGITDVPFQGFVESVRKSNLQAIELLGKAAEKAKVDAQQKAAKGIDRDDAGGKGRAGSAGGEASGHAGGHSGNGH</sequence>
<dbReference type="AlphaFoldDB" id="A0A1H1UVD9"/>
<feature type="compositionally biased region" description="Gly residues" evidence="3">
    <location>
        <begin position="765"/>
        <end position="787"/>
    </location>
</feature>
<evidence type="ECO:0000313" key="8">
    <source>
        <dbReference type="Proteomes" id="UP000199524"/>
    </source>
</evidence>
<keyword evidence="4" id="KW-0732">Signal</keyword>
<protein>
    <submittedName>
        <fullName evidence="7">Beta-galactosidase</fullName>
    </submittedName>
</protein>
<proteinExistence type="predicted"/>
<dbReference type="InterPro" id="IPR017853">
    <property type="entry name" value="GH"/>
</dbReference>